<evidence type="ECO:0000313" key="5">
    <source>
        <dbReference type="Proteomes" id="UP000030460"/>
    </source>
</evidence>
<dbReference type="AlphaFoldDB" id="A0A8T6ZCT6"/>
<dbReference type="Gene3D" id="2.40.128.30">
    <property type="entry name" value="Avidin-like"/>
    <property type="match status" value="1"/>
</dbReference>
<comment type="subcellular location">
    <subcellularLocation>
        <location evidence="1">Secreted</location>
    </subcellularLocation>
</comment>
<name>A0A8T6ZCT6_9BURK</name>
<dbReference type="OrthoDB" id="9092901at2"/>
<comment type="caution">
    <text evidence="4">The sequence shown here is derived from an EMBL/GenBank/DDBJ whole genome shotgun (WGS) entry which is preliminary data.</text>
</comment>
<evidence type="ECO:0008006" key="6">
    <source>
        <dbReference type="Google" id="ProtNLM"/>
    </source>
</evidence>
<reference evidence="4" key="2">
    <citation type="submission" date="2020-04" db="EMBL/GenBank/DDBJ databases">
        <authorList>
            <person name="Alexandrino P."/>
            <person name="Mendonca T."/>
            <person name="Guaman L."/>
            <person name="Cherix J."/>
            <person name="Lozano-Sakalauskas G."/>
            <person name="Fujita A."/>
            <person name="Filho E.R."/>
            <person name="Long P."/>
            <person name="Padilla G."/>
            <person name="Taciro M.K."/>
            <person name="Gomez J.G."/>
            <person name="Silva L.F."/>
            <person name="Torres M."/>
        </authorList>
    </citation>
    <scope>NUCLEOTIDE SEQUENCE</scope>
    <source>
        <strain evidence="4">LMG 19450</strain>
    </source>
</reference>
<dbReference type="GO" id="GO:0005576">
    <property type="term" value="C:extracellular region"/>
    <property type="evidence" value="ECO:0007669"/>
    <property type="project" value="UniProtKB-SubCell"/>
</dbReference>
<reference evidence="4" key="1">
    <citation type="journal article" date="2015" name="Genome Announc.">
        <title>Draft Genome Sequence of the Polyhydroxyalkanoate-Producing Bacterium Burkholderia sacchari LMG 19450 Isolated from Brazilian Sugarcane Plantation Soil.</title>
        <authorList>
            <person name="Alexandrino P.M."/>
            <person name="Mendonca T.T."/>
            <person name="Guaman Bautista L.P."/>
            <person name="Cherix J."/>
            <person name="Lozano-Sakalauskas G.C."/>
            <person name="Fujita A."/>
            <person name="Ramos Filho E."/>
            <person name="Long P."/>
            <person name="Padilla G."/>
            <person name="Taciro M.K."/>
            <person name="Gomez J.G."/>
            <person name="Silva L.F."/>
        </authorList>
    </citation>
    <scope>NUCLEOTIDE SEQUENCE</scope>
    <source>
        <strain evidence="4">LMG 19450</strain>
    </source>
</reference>
<gene>
    <name evidence="4" type="ORF">NH14_015675</name>
</gene>
<dbReference type="SUPFAM" id="SSF50876">
    <property type="entry name" value="Avidin/streptavidin"/>
    <property type="match status" value="1"/>
</dbReference>
<dbReference type="RefSeq" id="WP_084225886.1">
    <property type="nucleotide sequence ID" value="NZ_CADFGF010000011.1"/>
</dbReference>
<dbReference type="Pfam" id="PF01382">
    <property type="entry name" value="Avidin"/>
    <property type="match status" value="1"/>
</dbReference>
<evidence type="ECO:0000256" key="3">
    <source>
        <dbReference type="ARBA" id="ARBA00022729"/>
    </source>
</evidence>
<evidence type="ECO:0000256" key="2">
    <source>
        <dbReference type="ARBA" id="ARBA00022525"/>
    </source>
</evidence>
<accession>A0A8T6ZCT6</accession>
<evidence type="ECO:0000256" key="1">
    <source>
        <dbReference type="ARBA" id="ARBA00004613"/>
    </source>
</evidence>
<proteinExistence type="predicted"/>
<evidence type="ECO:0000313" key="4">
    <source>
        <dbReference type="EMBL" id="NLP62586.1"/>
    </source>
</evidence>
<dbReference type="Proteomes" id="UP000030460">
    <property type="component" value="Unassembled WGS sequence"/>
</dbReference>
<protein>
    <recommendedName>
        <fullName evidence="6">Avidin family protein</fullName>
    </recommendedName>
</protein>
<keyword evidence="5" id="KW-1185">Reference proteome</keyword>
<dbReference type="GO" id="GO:0009374">
    <property type="term" value="F:biotin binding"/>
    <property type="evidence" value="ECO:0007669"/>
    <property type="project" value="InterPro"/>
</dbReference>
<organism evidence="4 5">
    <name type="scientific">Paraburkholderia sacchari</name>
    <dbReference type="NCBI Taxonomy" id="159450"/>
    <lineage>
        <taxon>Bacteria</taxon>
        <taxon>Pseudomonadati</taxon>
        <taxon>Pseudomonadota</taxon>
        <taxon>Betaproteobacteria</taxon>
        <taxon>Burkholderiales</taxon>
        <taxon>Burkholderiaceae</taxon>
        <taxon>Paraburkholderia</taxon>
    </lineage>
</organism>
<keyword evidence="2" id="KW-0964">Secreted</keyword>
<dbReference type="InterPro" id="IPR005468">
    <property type="entry name" value="Avidin/str"/>
</dbReference>
<dbReference type="EMBL" id="JTDB02000004">
    <property type="protein sequence ID" value="NLP62586.1"/>
    <property type="molecule type" value="Genomic_DNA"/>
</dbReference>
<dbReference type="InterPro" id="IPR036896">
    <property type="entry name" value="Avidin-like_sf"/>
</dbReference>
<sequence>MVTNMQSSLIGRWRNEYGSILAVHSHASDGALSGTYTSETGASGTYRVNGWAPESELSNRPISLSVFWRPIGCTEVDPSWNWVSIMTGVLFLDTPDSQPIIRFLHGLVASTPFEAVETRRCGVYAESLTFRRVTSHEAGLVTPEHFPDDDLALGSARAILVNVDPASNYKNVDFTYDVSGDCIGRVNGVVVTGFIDPRPPADVQGIALTGICMTNRVCAVGFGGFIDLRSSTATLDLFESAAVKYPNKYSAVAVSQERFVVEFKEPSAEQTRNR</sequence>
<keyword evidence="3" id="KW-0732">Signal</keyword>